<evidence type="ECO:0000313" key="2">
    <source>
        <dbReference type="EMBL" id="CAG7656291.1"/>
    </source>
</evidence>
<dbReference type="Proteomes" id="UP000708208">
    <property type="component" value="Unassembled WGS sequence"/>
</dbReference>
<proteinExistence type="predicted"/>
<reference evidence="2" key="1">
    <citation type="submission" date="2021-06" db="EMBL/GenBank/DDBJ databases">
        <authorList>
            <person name="Hodson N. C."/>
            <person name="Mongue J. A."/>
            <person name="Jaron S. K."/>
        </authorList>
    </citation>
    <scope>NUCLEOTIDE SEQUENCE</scope>
</reference>
<accession>A0A8J2IZK6</accession>
<name>A0A8J2IZK6_9HEXA</name>
<keyword evidence="3" id="KW-1185">Reference proteome</keyword>
<dbReference type="EMBL" id="CAJVCH010005119">
    <property type="protein sequence ID" value="CAG7656291.1"/>
    <property type="molecule type" value="Genomic_DNA"/>
</dbReference>
<protein>
    <submittedName>
        <fullName evidence="2">Uncharacterized protein</fullName>
    </submittedName>
</protein>
<feature type="non-terminal residue" evidence="2">
    <location>
        <position position="1"/>
    </location>
</feature>
<organism evidence="2 3">
    <name type="scientific">Allacma fusca</name>
    <dbReference type="NCBI Taxonomy" id="39272"/>
    <lineage>
        <taxon>Eukaryota</taxon>
        <taxon>Metazoa</taxon>
        <taxon>Ecdysozoa</taxon>
        <taxon>Arthropoda</taxon>
        <taxon>Hexapoda</taxon>
        <taxon>Collembola</taxon>
        <taxon>Symphypleona</taxon>
        <taxon>Sminthuridae</taxon>
        <taxon>Allacma</taxon>
    </lineage>
</organism>
<evidence type="ECO:0000313" key="3">
    <source>
        <dbReference type="Proteomes" id="UP000708208"/>
    </source>
</evidence>
<comment type="caution">
    <text evidence="2">The sequence shown here is derived from an EMBL/GenBank/DDBJ whole genome shotgun (WGS) entry which is preliminary data.</text>
</comment>
<dbReference type="AlphaFoldDB" id="A0A8J2IZK6"/>
<gene>
    <name evidence="2" type="ORF">AFUS01_LOCUS948</name>
</gene>
<evidence type="ECO:0000256" key="1">
    <source>
        <dbReference type="SAM" id="MobiDB-lite"/>
    </source>
</evidence>
<feature type="region of interest" description="Disordered" evidence="1">
    <location>
        <begin position="46"/>
        <end position="71"/>
    </location>
</feature>
<feature type="non-terminal residue" evidence="2">
    <location>
        <position position="92"/>
    </location>
</feature>
<sequence length="92" mass="10143">KQVTYPVGYDSNQAKSLEERRALAKQRLMKERGKLLNQRAVVPSEIPSHVATNKDDLDNASPDASAVQSKLSTAYVESTKVLSEHNTNESDS</sequence>